<dbReference type="Gene3D" id="3.40.50.1820">
    <property type="entry name" value="alpha/beta hydrolase"/>
    <property type="match status" value="1"/>
</dbReference>
<dbReference type="AlphaFoldDB" id="A0A942T4W4"/>
<dbReference type="PANTHER" id="PTHR47751">
    <property type="entry name" value="SUPERFAMILY HYDROLASE, PUTATIVE (AFU_ORTHOLOGUE AFUA_2G16580)-RELATED"/>
    <property type="match status" value="1"/>
</dbReference>
<dbReference type="EMBL" id="JAGYPE020000002">
    <property type="protein sequence ID" value="MCH6264244.1"/>
    <property type="molecule type" value="Genomic_DNA"/>
</dbReference>
<gene>
    <name evidence="3" type="ORF">KHB02_001715</name>
    <name evidence="2" type="ORF">KHB02_29360</name>
</gene>
<dbReference type="InterPro" id="IPR051411">
    <property type="entry name" value="Polyketide_trans_af380"/>
</dbReference>
<evidence type="ECO:0000313" key="4">
    <source>
        <dbReference type="Proteomes" id="UP000677265"/>
    </source>
</evidence>
<dbReference type="SUPFAM" id="SSF53474">
    <property type="entry name" value="alpha/beta-Hydrolases"/>
    <property type="match status" value="1"/>
</dbReference>
<evidence type="ECO:0000313" key="3">
    <source>
        <dbReference type="EMBL" id="MCH6264244.1"/>
    </source>
</evidence>
<dbReference type="Pfam" id="PF02129">
    <property type="entry name" value="Peptidase_S15"/>
    <property type="match status" value="1"/>
</dbReference>
<protein>
    <submittedName>
        <fullName evidence="2">Alpha/beta hydrolase</fullName>
    </submittedName>
</protein>
<dbReference type="InterPro" id="IPR000383">
    <property type="entry name" value="Xaa-Pro-like_dom"/>
</dbReference>
<evidence type="ECO:0000313" key="2">
    <source>
        <dbReference type="EMBL" id="MBS4185495.1"/>
    </source>
</evidence>
<comment type="caution">
    <text evidence="2">The sequence shown here is derived from an EMBL/GenBank/DDBJ whole genome shotgun (WGS) entry which is preliminary data.</text>
</comment>
<dbReference type="GO" id="GO:0016787">
    <property type="term" value="F:hydrolase activity"/>
    <property type="evidence" value="ECO:0007669"/>
    <property type="project" value="UniProtKB-KW"/>
</dbReference>
<dbReference type="Gene3D" id="1.10.10.800">
    <property type="match status" value="1"/>
</dbReference>
<keyword evidence="2" id="KW-0378">Hydrolase</keyword>
<dbReference type="EMBL" id="JAGYPE010000006">
    <property type="protein sequence ID" value="MBS4185495.1"/>
    <property type="molecule type" value="Genomic_DNA"/>
</dbReference>
<accession>A0A942T4W4</accession>
<keyword evidence="4" id="KW-1185">Reference proteome</keyword>
<dbReference type="Proteomes" id="UP000677265">
    <property type="component" value="Unassembled WGS sequence"/>
</dbReference>
<proteinExistence type="predicted"/>
<evidence type="ECO:0000259" key="1">
    <source>
        <dbReference type="Pfam" id="PF02129"/>
    </source>
</evidence>
<organism evidence="2">
    <name type="scientific">Neobacillus citreus</name>
    <dbReference type="NCBI Taxonomy" id="2833578"/>
    <lineage>
        <taxon>Bacteria</taxon>
        <taxon>Bacillati</taxon>
        <taxon>Bacillota</taxon>
        <taxon>Bacilli</taxon>
        <taxon>Bacillales</taxon>
        <taxon>Bacillaceae</taxon>
        <taxon>Neobacillus</taxon>
    </lineage>
</organism>
<name>A0A942T4W4_9BACI</name>
<reference evidence="2" key="1">
    <citation type="submission" date="2021-05" db="EMBL/GenBank/DDBJ databases">
        <title>Novel Bacillus species.</title>
        <authorList>
            <person name="Liu G."/>
        </authorList>
    </citation>
    <scope>NUCLEOTIDE SEQUENCE</scope>
    <source>
        <strain evidence="2 4">FJAT-50051</strain>
    </source>
</reference>
<sequence length="314" mass="35739">MKSPSLFNRINIEFNAEGAMLRGWLYTPNTSEENFPAIIMSHGYGSLKEMYLDAFAEHFANNGFAVLVYDHRNFGDSDGFPRQEINPYEQVLDFQHAITFICTLKEIDRSRIGIWGTSYSGGHVLQVAAMDKRISCVVAQVPTVSGSQAALRRVQPDEVPTLLNTFYDDRENRMLGGKPAYKKIVAETTDEQGIYQNEEAVKWYLKAGKRSPNWRNEVTIRSIDLSRSYEPGKYFSMISPTPLLILVAADDIVTPTDLTLAAYEEAREPKKLVIIDGHHFTPYIEKFDIYSNEALKWFTQHLKKDFSSTIPAMK</sequence>
<dbReference type="PANTHER" id="PTHR47751:SF2">
    <property type="entry name" value="DLTD N-TERMINAL DOMAIN PROTEIN (AFU_ORTHOLOGUE AFUA_8G00380)-RELATED"/>
    <property type="match status" value="1"/>
</dbReference>
<feature type="domain" description="Xaa-Pro dipeptidyl-peptidase-like" evidence="1">
    <location>
        <begin position="19"/>
        <end position="280"/>
    </location>
</feature>
<dbReference type="InterPro" id="IPR029058">
    <property type="entry name" value="AB_hydrolase_fold"/>
</dbReference>